<feature type="signal peptide" evidence="2">
    <location>
        <begin position="1"/>
        <end position="20"/>
    </location>
</feature>
<dbReference type="InterPro" id="IPR013783">
    <property type="entry name" value="Ig-like_fold"/>
</dbReference>
<dbReference type="SUPFAM" id="SSF63825">
    <property type="entry name" value="YWTD domain"/>
    <property type="match status" value="1"/>
</dbReference>
<evidence type="ECO:0000313" key="3">
    <source>
        <dbReference type="EMBL" id="OHA47019.1"/>
    </source>
</evidence>
<dbReference type="SUPFAM" id="SSF49265">
    <property type="entry name" value="Fibronectin type III"/>
    <property type="match status" value="1"/>
</dbReference>
<evidence type="ECO:0000256" key="1">
    <source>
        <dbReference type="SAM" id="MobiDB-lite"/>
    </source>
</evidence>
<dbReference type="InterPro" id="IPR013431">
    <property type="entry name" value="Delta_60_rpt"/>
</dbReference>
<dbReference type="EMBL" id="MHSR01000008">
    <property type="protein sequence ID" value="OHA47019.1"/>
    <property type="molecule type" value="Genomic_DNA"/>
</dbReference>
<feature type="compositionally biased region" description="Polar residues" evidence="1">
    <location>
        <begin position="990"/>
        <end position="1008"/>
    </location>
</feature>
<feature type="compositionally biased region" description="Polar residues" evidence="1">
    <location>
        <begin position="762"/>
        <end position="779"/>
    </location>
</feature>
<feature type="chain" id="PRO_5009583890" description="Fibronectin type-III domain-containing protein" evidence="2">
    <location>
        <begin position="21"/>
        <end position="1137"/>
    </location>
</feature>
<reference evidence="3 4" key="1">
    <citation type="journal article" date="2016" name="Nat. Commun.">
        <title>Thousands of microbial genomes shed light on interconnected biogeochemical processes in an aquifer system.</title>
        <authorList>
            <person name="Anantharaman K."/>
            <person name="Brown C.T."/>
            <person name="Hug L.A."/>
            <person name="Sharon I."/>
            <person name="Castelle C.J."/>
            <person name="Probst A.J."/>
            <person name="Thomas B.C."/>
            <person name="Singh A."/>
            <person name="Wilkins M.J."/>
            <person name="Karaoz U."/>
            <person name="Brodie E.L."/>
            <person name="Williams K.H."/>
            <person name="Hubbard S.S."/>
            <person name="Banfield J.F."/>
        </authorList>
    </citation>
    <scope>NUCLEOTIDE SEQUENCE [LARGE SCALE GENOMIC DNA]</scope>
</reference>
<dbReference type="Gene3D" id="2.80.10.50">
    <property type="match status" value="1"/>
</dbReference>
<dbReference type="Pfam" id="PF17164">
    <property type="entry name" value="DUF5122"/>
    <property type="match status" value="4"/>
</dbReference>
<dbReference type="AlphaFoldDB" id="A0A1G2PH03"/>
<name>A0A1G2PH03_9BACT</name>
<proteinExistence type="predicted"/>
<comment type="caution">
    <text evidence="3">The sequence shown here is derived from an EMBL/GenBank/DDBJ whole genome shotgun (WGS) entry which is preliminary data.</text>
</comment>
<keyword evidence="2" id="KW-0732">Signal</keyword>
<evidence type="ECO:0000256" key="2">
    <source>
        <dbReference type="SAM" id="SignalP"/>
    </source>
</evidence>
<evidence type="ECO:0000313" key="4">
    <source>
        <dbReference type="Proteomes" id="UP000178869"/>
    </source>
</evidence>
<feature type="region of interest" description="Disordered" evidence="1">
    <location>
        <begin position="757"/>
        <end position="779"/>
    </location>
</feature>
<dbReference type="Proteomes" id="UP000178869">
    <property type="component" value="Unassembled WGS sequence"/>
</dbReference>
<protein>
    <recommendedName>
        <fullName evidence="5">Fibronectin type-III domain-containing protein</fullName>
    </recommendedName>
</protein>
<evidence type="ECO:0008006" key="5">
    <source>
        <dbReference type="Google" id="ProtNLM"/>
    </source>
</evidence>
<dbReference type="InterPro" id="IPR036116">
    <property type="entry name" value="FN3_sf"/>
</dbReference>
<sequence>MLVLLYQLSVGIFLPEVAYASSPVFVNNGTADSGLITPGSTNVVGLNITLPPLDADTFLDSDGTAATVAGTLDSAWDTDGIQTFNSSGTYSDVPNAVAFDSVNNKLYVGGYQDTNGTGIDALILRYNANGSLDSTWDGDGKVIYNYSSGEFTDVKALAWDSANNKLYAAARLGTNVTDFAVFRFNSDGSLDTTWGSTGVVTYNSGSASNYDIPHAILLDAATGKVYVAGEYDGSTSNIDMLILRYNSNGTLDTTWDSDGIVTYNSGTSYDIAYALAFDSVDSDLYVGGRGPLEDATVLRYNSNGALDTGWDTDGIKVYDSGGGNYDQIYALVYDATNTDLYAAGGQQTNGYDGFVLRYNSNGALDTGWDTDGIQTYNSGGTQNDIFQAIQRDSVSGKIYAVGWQATNDADFVVNRYTSAGALDTTWDADGIQTYDAAGTPFDSDLAYAAVLDTTNRRFYVVGQQNTNGIDFGVLRYFTHNDGAPSAITNGDTLVAIGANTLCGDTDGTTAPTKIRTDANTDCATIDGSVVLGEDTTGTTFNLGASTSQVLFRDSVSVNGTWDSGEDIYFDADDSLLYNADTVDAITVRNLGSAVDATDIYIVKWWVDNGDGQFSSATDAIVDSLCPWDSANDWECGDNTSLSYAGSPGTTSRIYITYDLTGSSTATTGQTIQLQVAAFSDSGTAGAFNSGDTGIFFSNAGTANTGNHDGPTAVITNDSTRTIGSASSSSSPTQNGVPIVGGVPLEPLVTNTETETITDETGGSVTETAANDGSSATVSVEEGTTSGDAVFTVATYVASEVFTQNPLPSGLDIGGKAVYDITATVGGQSLDTFVKPLTLTFAYQENNLSAGVSENDLRLAVFGETESNWYVLEDAVVDVATNTVTYQSNHLTRFALVRPADSSPPAQPANVSVAAISNGVRISWQNPALDFHHARILRAASATETGSLLATNLIGTSYDDTSISSSEVYYYKVFSIDYAGNMSSPAAVSFGVSSTQSQSPPEGQVSPESSGVADGDLIRALNTVEVYVTKKIGATVIVRHIVNPRIFDVYGHFGGSAAWNKIVPVESLGNARISAWVRGSDGRVWEVNGDATRHWMNMTWQQFASRVAAGDSALATSLIFEVNDNELALYAVSSDVRP</sequence>
<dbReference type="NCBIfam" id="TIGR02608">
    <property type="entry name" value="delta_60_rpt"/>
    <property type="match status" value="6"/>
</dbReference>
<dbReference type="Gene3D" id="2.60.40.10">
    <property type="entry name" value="Immunoglobulins"/>
    <property type="match status" value="1"/>
</dbReference>
<gene>
    <name evidence="3" type="ORF">A2828_03545</name>
</gene>
<feature type="region of interest" description="Disordered" evidence="1">
    <location>
        <begin position="990"/>
        <end position="1010"/>
    </location>
</feature>
<organism evidence="3 4">
    <name type="scientific">Candidatus Terrybacteria bacterium RIFCSPHIGHO2_01_FULL_43_35</name>
    <dbReference type="NCBI Taxonomy" id="1802361"/>
    <lineage>
        <taxon>Bacteria</taxon>
        <taxon>Candidatus Terryibacteriota</taxon>
    </lineage>
</organism>
<accession>A0A1G2PH03</accession>